<accession>A0A150H466</accession>
<evidence type="ECO:0008006" key="3">
    <source>
        <dbReference type="Google" id="ProtNLM"/>
    </source>
</evidence>
<keyword evidence="2" id="KW-1185">Reference proteome</keyword>
<dbReference type="PANTHER" id="PTHR30523">
    <property type="entry name" value="PHOSPHOENOLPYRUVATE CARBOXYLASE"/>
    <property type="match status" value="1"/>
</dbReference>
<dbReference type="Proteomes" id="UP000075714">
    <property type="component" value="Unassembled WGS sequence"/>
</dbReference>
<dbReference type="GO" id="GO:0006099">
    <property type="term" value="P:tricarboxylic acid cycle"/>
    <property type="evidence" value="ECO:0007669"/>
    <property type="project" value="InterPro"/>
</dbReference>
<dbReference type="STRING" id="33097.A0A150H466"/>
<evidence type="ECO:0000313" key="2">
    <source>
        <dbReference type="Proteomes" id="UP000075714"/>
    </source>
</evidence>
<comment type="caution">
    <text evidence="1">The sequence shown here is derived from an EMBL/GenBank/DDBJ whole genome shotgun (WGS) entry which is preliminary data.</text>
</comment>
<dbReference type="GO" id="GO:0015977">
    <property type="term" value="P:carbon fixation"/>
    <property type="evidence" value="ECO:0007669"/>
    <property type="project" value="InterPro"/>
</dbReference>
<sequence>MYREWPFFGSTVDLIEMILAKTAPRIAALYDEVLVSDPEQRRLGAELRDRLMRCQAALLKVTGHEKLLANNPTLRKLIHMRNPYIDPINILQVEVLRRLRQDPNNQRLRDALLISINGIAAGMRNTG</sequence>
<protein>
    <recommendedName>
        <fullName evidence="3">Phosphoenolpyruvate carboxylase</fullName>
    </recommendedName>
</protein>
<dbReference type="InterPro" id="IPR015813">
    <property type="entry name" value="Pyrv/PenolPyrv_kinase-like_dom"/>
</dbReference>
<dbReference type="SUPFAM" id="SSF51621">
    <property type="entry name" value="Phosphoenolpyruvate/pyruvate domain"/>
    <property type="match status" value="1"/>
</dbReference>
<dbReference type="AlphaFoldDB" id="A0A150H466"/>
<dbReference type="GO" id="GO:0008964">
    <property type="term" value="F:phosphoenolpyruvate carboxylase activity"/>
    <property type="evidence" value="ECO:0007669"/>
    <property type="project" value="InterPro"/>
</dbReference>
<dbReference type="GO" id="GO:0005829">
    <property type="term" value="C:cytosol"/>
    <property type="evidence" value="ECO:0007669"/>
    <property type="project" value="TreeGrafter"/>
</dbReference>
<dbReference type="OrthoDB" id="1365747at2759"/>
<dbReference type="PANTHER" id="PTHR30523:SF6">
    <property type="entry name" value="PHOSPHOENOLPYRUVATE CARBOXYLASE"/>
    <property type="match status" value="1"/>
</dbReference>
<name>A0A150H466_GONPE</name>
<reference evidence="2" key="1">
    <citation type="journal article" date="2016" name="Nat. Commun.">
        <title>The Gonium pectorale genome demonstrates co-option of cell cycle regulation during the evolution of multicellularity.</title>
        <authorList>
            <person name="Hanschen E.R."/>
            <person name="Marriage T.N."/>
            <person name="Ferris P.J."/>
            <person name="Hamaji T."/>
            <person name="Toyoda A."/>
            <person name="Fujiyama A."/>
            <person name="Neme R."/>
            <person name="Noguchi H."/>
            <person name="Minakuchi Y."/>
            <person name="Suzuki M."/>
            <person name="Kawai-Toyooka H."/>
            <person name="Smith D.R."/>
            <person name="Sparks H."/>
            <person name="Anderson J."/>
            <person name="Bakaric R."/>
            <person name="Luria V."/>
            <person name="Karger A."/>
            <person name="Kirschner M.W."/>
            <person name="Durand P.M."/>
            <person name="Michod R.E."/>
            <person name="Nozaki H."/>
            <person name="Olson B.J."/>
        </authorList>
    </citation>
    <scope>NUCLEOTIDE SEQUENCE [LARGE SCALE GENOMIC DNA]</scope>
    <source>
        <strain evidence="2">NIES-2863</strain>
    </source>
</reference>
<evidence type="ECO:0000313" key="1">
    <source>
        <dbReference type="EMBL" id="KXZ56618.1"/>
    </source>
</evidence>
<organism evidence="1 2">
    <name type="scientific">Gonium pectorale</name>
    <name type="common">Green alga</name>
    <dbReference type="NCBI Taxonomy" id="33097"/>
    <lineage>
        <taxon>Eukaryota</taxon>
        <taxon>Viridiplantae</taxon>
        <taxon>Chlorophyta</taxon>
        <taxon>core chlorophytes</taxon>
        <taxon>Chlorophyceae</taxon>
        <taxon>CS clade</taxon>
        <taxon>Chlamydomonadales</taxon>
        <taxon>Volvocaceae</taxon>
        <taxon>Gonium</taxon>
    </lineage>
</organism>
<dbReference type="Pfam" id="PF00311">
    <property type="entry name" value="PEPcase"/>
    <property type="match status" value="1"/>
</dbReference>
<proteinExistence type="predicted"/>
<dbReference type="InterPro" id="IPR021135">
    <property type="entry name" value="PEP_COase"/>
</dbReference>
<gene>
    <name evidence="1" type="ORF">GPECTOR_1g557</name>
</gene>
<dbReference type="EMBL" id="LSYV01000002">
    <property type="protein sequence ID" value="KXZ56618.1"/>
    <property type="molecule type" value="Genomic_DNA"/>
</dbReference>